<dbReference type="PANTHER" id="PTHR43427:SF12">
    <property type="entry name" value="CHLORIDE TRANSPORTER"/>
    <property type="match status" value="1"/>
</dbReference>
<feature type="transmembrane region" description="Helical" evidence="5">
    <location>
        <begin position="267"/>
        <end position="287"/>
    </location>
</feature>
<dbReference type="RefSeq" id="WP_090263609.1">
    <property type="nucleotide sequence ID" value="NZ_AP023321.1"/>
</dbReference>
<feature type="transmembrane region" description="Helical" evidence="5">
    <location>
        <begin position="106"/>
        <end position="124"/>
    </location>
</feature>
<dbReference type="Proteomes" id="UP000593890">
    <property type="component" value="Chromosome"/>
</dbReference>
<feature type="transmembrane region" description="Helical" evidence="5">
    <location>
        <begin position="189"/>
        <end position="214"/>
    </location>
</feature>
<keyword evidence="4 5" id="KW-0472">Membrane</keyword>
<dbReference type="KEGG" id="sman:C12CBH8_08680"/>
<dbReference type="Pfam" id="PF00654">
    <property type="entry name" value="Voltage_CLC"/>
    <property type="match status" value="1"/>
</dbReference>
<dbReference type="AlphaFoldDB" id="A0A7I8D3Z6"/>
<feature type="transmembrane region" description="Helical" evidence="5">
    <location>
        <begin position="32"/>
        <end position="53"/>
    </location>
</feature>
<feature type="transmembrane region" description="Helical" evidence="5">
    <location>
        <begin position="358"/>
        <end position="380"/>
    </location>
</feature>
<dbReference type="EMBL" id="AP023321">
    <property type="protein sequence ID" value="BCI60229.1"/>
    <property type="molecule type" value="Genomic_DNA"/>
</dbReference>
<keyword evidence="3 5" id="KW-1133">Transmembrane helix</keyword>
<feature type="transmembrane region" description="Helical" evidence="5">
    <location>
        <begin position="65"/>
        <end position="86"/>
    </location>
</feature>
<keyword evidence="7" id="KW-1185">Reference proteome</keyword>
<dbReference type="PANTHER" id="PTHR43427">
    <property type="entry name" value="CHLORIDE CHANNEL PROTEIN CLC-E"/>
    <property type="match status" value="1"/>
</dbReference>
<dbReference type="InterPro" id="IPR014743">
    <property type="entry name" value="Cl-channel_core"/>
</dbReference>
<feature type="transmembrane region" description="Helical" evidence="5">
    <location>
        <begin position="332"/>
        <end position="351"/>
    </location>
</feature>
<dbReference type="GO" id="GO:0015108">
    <property type="term" value="F:chloride transmembrane transporter activity"/>
    <property type="evidence" value="ECO:0007669"/>
    <property type="project" value="InterPro"/>
</dbReference>
<dbReference type="GO" id="GO:0016020">
    <property type="term" value="C:membrane"/>
    <property type="evidence" value="ECO:0007669"/>
    <property type="project" value="UniProtKB-SubCell"/>
</dbReference>
<accession>A0A7I8D3Z6</accession>
<dbReference type="InterPro" id="IPR050368">
    <property type="entry name" value="ClC-type_chloride_channel"/>
</dbReference>
<gene>
    <name evidence="6" type="ORF">C12CBH8_08680</name>
</gene>
<feature type="transmembrane region" description="Helical" evidence="5">
    <location>
        <begin position="386"/>
        <end position="408"/>
    </location>
</feature>
<feature type="transmembrane region" description="Helical" evidence="5">
    <location>
        <begin position="235"/>
        <end position="255"/>
    </location>
</feature>
<proteinExistence type="predicted"/>
<evidence type="ECO:0000256" key="2">
    <source>
        <dbReference type="ARBA" id="ARBA00022692"/>
    </source>
</evidence>
<protein>
    <submittedName>
        <fullName evidence="6">Voltage-gated chloride channel protein</fullName>
    </submittedName>
</protein>
<evidence type="ECO:0000313" key="6">
    <source>
        <dbReference type="EMBL" id="BCI60229.1"/>
    </source>
</evidence>
<reference evidence="7" key="1">
    <citation type="submission" date="2020-07" db="EMBL/GenBank/DDBJ databases">
        <title>Complete genome sequencing of Clostridia bacterium strain 12CBH8.</title>
        <authorList>
            <person name="Sakamoto M."/>
            <person name="Murakami T."/>
            <person name="Mori H."/>
        </authorList>
    </citation>
    <scope>NUCLEOTIDE SEQUENCE [LARGE SCALE GENOMIC DNA]</scope>
    <source>
        <strain evidence="7">12CBH8</strain>
    </source>
</reference>
<organism evidence="6 7">
    <name type="scientific">Solibaculum mannosilyticum</name>
    <dbReference type="NCBI Taxonomy" id="2780922"/>
    <lineage>
        <taxon>Bacteria</taxon>
        <taxon>Bacillati</taxon>
        <taxon>Bacillota</taxon>
        <taxon>Clostridia</taxon>
        <taxon>Eubacteriales</taxon>
        <taxon>Oscillospiraceae</taxon>
        <taxon>Solibaculum</taxon>
    </lineage>
</organism>
<dbReference type="Gene3D" id="1.10.3080.10">
    <property type="entry name" value="Clc chloride channel"/>
    <property type="match status" value="1"/>
</dbReference>
<evidence type="ECO:0000256" key="5">
    <source>
        <dbReference type="SAM" id="Phobius"/>
    </source>
</evidence>
<evidence type="ECO:0000256" key="4">
    <source>
        <dbReference type="ARBA" id="ARBA00023136"/>
    </source>
</evidence>
<name>A0A7I8D3Z6_9FIRM</name>
<dbReference type="SUPFAM" id="SSF81340">
    <property type="entry name" value="Clc chloride channel"/>
    <property type="match status" value="1"/>
</dbReference>
<keyword evidence="2 5" id="KW-0812">Transmembrane</keyword>
<sequence>MGELWTAEKFRSFFHGRFNACKPYVFMLLKSAVIAGGAGIVCGLVGTLFHYAVDKATDIRLQLPWLLYLLPVAGIVIAWLYHIAGLDNDRGTNLILESIRENKRPPLRLAGLIFIGTVLTHLCGGSSGREGAALQIGGSLGSGLGRCLRLSEKQEHILIMCGMSGLFSALFGTPVTATLFSMEVISVGIFHYSAFLPCICSSLVSYKISLFFGVQPVAYHINLLNSQGFDLTWRIALLALACALVSILFCKAMHLSSYLYRRFLTNAYLRAAVGGGLVVIITLLIGTRDYNGAGMDIVGLALGGHARPEAFLLKILLTALTLGAGFKGGEIVPAFFIGSTFGCVAGQFLGLDPSFAAALGLVSVFCGVVNCPIASIILSIELFGSGNVLAFAFACAISYLMSGSYSLYSSQRITYSKLEPTFINAKTK</sequence>
<evidence type="ECO:0000313" key="7">
    <source>
        <dbReference type="Proteomes" id="UP000593890"/>
    </source>
</evidence>
<comment type="subcellular location">
    <subcellularLocation>
        <location evidence="1">Membrane</location>
        <topology evidence="1">Multi-pass membrane protein</topology>
    </subcellularLocation>
</comment>
<dbReference type="InterPro" id="IPR001807">
    <property type="entry name" value="ClC"/>
</dbReference>
<evidence type="ECO:0000256" key="3">
    <source>
        <dbReference type="ARBA" id="ARBA00022989"/>
    </source>
</evidence>
<evidence type="ECO:0000256" key="1">
    <source>
        <dbReference type="ARBA" id="ARBA00004141"/>
    </source>
</evidence>